<sequence length="247" mass="27746">MHWGLLLLWIIGVTSVTLLGSLYARRYGRSDLLIGLYVAFILAAQMLATKIALFTVGPWHFTAPAGVLVFSVTFLLLDIVNERFGRKAAQGMITIAFVAQVAMAFFIWLGTQFHAAPEWAQQGETWDALFSLVPQITVASWVAFFISENIDAYIYAWFRRVTAGRHLWLRNAVSTLPALVIDSALFVPLAFFGVLPFTVMLAVIKGQIVLKWIVGLINVPFMYMNYAILRHKGDIPEHELWQGDVPE</sequence>
<name>A0A1G2DAW2_9BACT</name>
<accession>A0A1G2DAW2</accession>
<dbReference type="HAMAP" id="MF_02088">
    <property type="entry name" value="Q_prec_transport"/>
    <property type="match status" value="1"/>
</dbReference>
<gene>
    <name evidence="2" type="ORF">A3C93_05610</name>
</gene>
<reference evidence="2 3" key="1">
    <citation type="journal article" date="2016" name="Nat. Commun.">
        <title>Thousands of microbial genomes shed light on interconnected biogeochemical processes in an aquifer system.</title>
        <authorList>
            <person name="Anantharaman K."/>
            <person name="Brown C.T."/>
            <person name="Hug L.A."/>
            <person name="Sharon I."/>
            <person name="Castelle C.J."/>
            <person name="Probst A.J."/>
            <person name="Thomas B.C."/>
            <person name="Singh A."/>
            <person name="Wilkins M.J."/>
            <person name="Karaoz U."/>
            <person name="Brodie E.L."/>
            <person name="Williams K.H."/>
            <person name="Hubbard S.S."/>
            <person name="Banfield J.F."/>
        </authorList>
    </citation>
    <scope>NUCLEOTIDE SEQUENCE [LARGE SCALE GENOMIC DNA]</scope>
</reference>
<dbReference type="Proteomes" id="UP000178636">
    <property type="component" value="Unassembled WGS sequence"/>
</dbReference>
<organism evidence="2 3">
    <name type="scientific">Candidatus Lloydbacteria bacterium RIFCSPHIGHO2_02_FULL_54_17</name>
    <dbReference type="NCBI Taxonomy" id="1798664"/>
    <lineage>
        <taxon>Bacteria</taxon>
        <taxon>Candidatus Lloydiibacteriota</taxon>
    </lineage>
</organism>
<feature type="transmembrane region" description="Helical" evidence="1">
    <location>
        <begin position="92"/>
        <end position="116"/>
    </location>
</feature>
<keyword evidence="1" id="KW-1003">Cell membrane</keyword>
<comment type="function">
    <text evidence="1">Involved in the import of queuosine (Q) precursors, required for Q precursor salvage.</text>
</comment>
<proteinExistence type="inferred from homology"/>
<feature type="transmembrane region" description="Helical" evidence="1">
    <location>
        <begin position="136"/>
        <end position="158"/>
    </location>
</feature>
<dbReference type="STRING" id="1798664.A3C93_05610"/>
<feature type="transmembrane region" description="Helical" evidence="1">
    <location>
        <begin position="6"/>
        <end position="25"/>
    </location>
</feature>
<dbReference type="GO" id="GO:0005886">
    <property type="term" value="C:plasma membrane"/>
    <property type="evidence" value="ECO:0007669"/>
    <property type="project" value="UniProtKB-SubCell"/>
</dbReference>
<keyword evidence="1" id="KW-0812">Transmembrane</keyword>
<protein>
    <recommendedName>
        <fullName evidence="1">Probable queuosine precursor transporter</fullName>
        <shortName evidence="1">Q precursor transporter</shortName>
    </recommendedName>
</protein>
<evidence type="ECO:0000256" key="1">
    <source>
        <dbReference type="HAMAP-Rule" id="MF_02088"/>
    </source>
</evidence>
<dbReference type="InterPro" id="IPR003744">
    <property type="entry name" value="YhhQ"/>
</dbReference>
<dbReference type="PANTHER" id="PTHR34300">
    <property type="entry name" value="QUEUOSINE PRECURSOR TRANSPORTER-RELATED"/>
    <property type="match status" value="1"/>
</dbReference>
<comment type="caution">
    <text evidence="2">The sequence shown here is derived from an EMBL/GenBank/DDBJ whole genome shotgun (WGS) entry which is preliminary data.</text>
</comment>
<feature type="transmembrane region" description="Helical" evidence="1">
    <location>
        <begin position="59"/>
        <end position="80"/>
    </location>
</feature>
<evidence type="ECO:0000313" key="3">
    <source>
        <dbReference type="Proteomes" id="UP000178636"/>
    </source>
</evidence>
<dbReference type="EMBL" id="MHLO01000046">
    <property type="protein sequence ID" value="OGZ10764.1"/>
    <property type="molecule type" value="Genomic_DNA"/>
</dbReference>
<feature type="transmembrane region" description="Helical" evidence="1">
    <location>
        <begin position="209"/>
        <end position="229"/>
    </location>
</feature>
<keyword evidence="1" id="KW-0813">Transport</keyword>
<dbReference type="GO" id="GO:0022857">
    <property type="term" value="F:transmembrane transporter activity"/>
    <property type="evidence" value="ECO:0007669"/>
    <property type="project" value="UniProtKB-UniRule"/>
</dbReference>
<dbReference type="AlphaFoldDB" id="A0A1G2DAW2"/>
<comment type="subcellular location">
    <subcellularLocation>
        <location evidence="1">Cell membrane</location>
        <topology evidence="1">Multi-pass membrane protein</topology>
    </subcellularLocation>
</comment>
<keyword evidence="1" id="KW-1133">Transmembrane helix</keyword>
<comment type="similarity">
    <text evidence="1">Belongs to the vitamin uptake transporter (VUT/ECF) (TC 2.A.88) family. Q precursor transporter subfamily.</text>
</comment>
<feature type="transmembrane region" description="Helical" evidence="1">
    <location>
        <begin position="32"/>
        <end position="53"/>
    </location>
</feature>
<keyword evidence="1" id="KW-0472">Membrane</keyword>
<dbReference type="Pfam" id="PF02592">
    <property type="entry name" value="Vut_1"/>
    <property type="match status" value="1"/>
</dbReference>
<dbReference type="NCBIfam" id="TIGR00697">
    <property type="entry name" value="queuosine precursor transporter"/>
    <property type="match status" value="1"/>
</dbReference>
<dbReference type="PANTHER" id="PTHR34300:SF2">
    <property type="entry name" value="QUEUOSINE PRECURSOR TRANSPORTER-RELATED"/>
    <property type="match status" value="1"/>
</dbReference>
<evidence type="ECO:0000313" key="2">
    <source>
        <dbReference type="EMBL" id="OGZ10764.1"/>
    </source>
</evidence>